<dbReference type="Proteomes" id="UP000266861">
    <property type="component" value="Unassembled WGS sequence"/>
</dbReference>
<keyword evidence="4" id="KW-1185">Reference proteome</keyword>
<dbReference type="STRING" id="1348612.A0A397IJR2"/>
<dbReference type="SUPFAM" id="SSF53098">
    <property type="entry name" value="Ribonuclease H-like"/>
    <property type="match status" value="1"/>
</dbReference>
<feature type="transmembrane region" description="Helical" evidence="1">
    <location>
        <begin position="137"/>
        <end position="159"/>
    </location>
</feature>
<sequence>MSLTNPTSKRSQCNNVNVIKVRGKRRNPKPLQPIPIGGPFHQIANNNRYIIVTINYFIKWSKAKAVLEASAQQEHLFSKSNDQQITKKIQNKYLYFTSYYPKTNELIEQFNKTLFPDVTWWKENTLRYPSMSSMASYIFAVLITLVVSETIFSMAGRIINDYRSNLTPETV</sequence>
<name>A0A397IJR2_9GLOM</name>
<proteinExistence type="predicted"/>
<dbReference type="Pfam" id="PF05699">
    <property type="entry name" value="Dimer_Tnp_hAT"/>
    <property type="match status" value="1"/>
</dbReference>
<evidence type="ECO:0000259" key="2">
    <source>
        <dbReference type="Pfam" id="PF05699"/>
    </source>
</evidence>
<dbReference type="GO" id="GO:0046983">
    <property type="term" value="F:protein dimerization activity"/>
    <property type="evidence" value="ECO:0007669"/>
    <property type="project" value="InterPro"/>
</dbReference>
<comment type="caution">
    <text evidence="3">The sequence shown here is derived from an EMBL/GenBank/DDBJ whole genome shotgun (WGS) entry which is preliminary data.</text>
</comment>
<keyword evidence="1" id="KW-1133">Transmembrane helix</keyword>
<reference evidence="3 4" key="1">
    <citation type="submission" date="2018-08" db="EMBL/GenBank/DDBJ databases">
        <title>Genome and evolution of the arbuscular mycorrhizal fungus Diversispora epigaea (formerly Glomus versiforme) and its bacterial endosymbionts.</title>
        <authorList>
            <person name="Sun X."/>
            <person name="Fei Z."/>
            <person name="Harrison M."/>
        </authorList>
    </citation>
    <scope>NUCLEOTIDE SEQUENCE [LARGE SCALE GENOMIC DNA]</scope>
    <source>
        <strain evidence="3 4">IT104</strain>
    </source>
</reference>
<dbReference type="EMBL" id="PQFF01000189">
    <property type="protein sequence ID" value="RHZ76171.1"/>
    <property type="molecule type" value="Genomic_DNA"/>
</dbReference>
<keyword evidence="1" id="KW-0812">Transmembrane</keyword>
<dbReference type="InterPro" id="IPR008906">
    <property type="entry name" value="HATC_C_dom"/>
</dbReference>
<evidence type="ECO:0000313" key="3">
    <source>
        <dbReference type="EMBL" id="RHZ76171.1"/>
    </source>
</evidence>
<evidence type="ECO:0000256" key="1">
    <source>
        <dbReference type="SAM" id="Phobius"/>
    </source>
</evidence>
<dbReference type="PANTHER" id="PTHR23272">
    <property type="entry name" value="BED FINGER-RELATED"/>
    <property type="match status" value="1"/>
</dbReference>
<dbReference type="OrthoDB" id="2232212at2759"/>
<dbReference type="AlphaFoldDB" id="A0A397IJR2"/>
<accession>A0A397IJR2</accession>
<evidence type="ECO:0000313" key="4">
    <source>
        <dbReference type="Proteomes" id="UP000266861"/>
    </source>
</evidence>
<organism evidence="3 4">
    <name type="scientific">Diversispora epigaea</name>
    <dbReference type="NCBI Taxonomy" id="1348612"/>
    <lineage>
        <taxon>Eukaryota</taxon>
        <taxon>Fungi</taxon>
        <taxon>Fungi incertae sedis</taxon>
        <taxon>Mucoromycota</taxon>
        <taxon>Glomeromycotina</taxon>
        <taxon>Glomeromycetes</taxon>
        <taxon>Diversisporales</taxon>
        <taxon>Diversisporaceae</taxon>
        <taxon>Diversispora</taxon>
    </lineage>
</organism>
<dbReference type="InterPro" id="IPR012337">
    <property type="entry name" value="RNaseH-like_sf"/>
</dbReference>
<protein>
    <recommendedName>
        <fullName evidence="2">HAT C-terminal dimerisation domain-containing protein</fullName>
    </recommendedName>
</protein>
<feature type="domain" description="HAT C-terminal dimerisation" evidence="2">
    <location>
        <begin position="113"/>
        <end position="171"/>
    </location>
</feature>
<keyword evidence="1" id="KW-0472">Membrane</keyword>
<gene>
    <name evidence="3" type="ORF">Glove_202g83</name>
</gene>